<comment type="function">
    <text evidence="9">Transcription factor that binds specifically to a 5'-AA[AG]G-3' consensus core sequence.</text>
</comment>
<dbReference type="GeneID" id="104718229"/>
<keyword evidence="5 8" id="KW-0238">DNA-binding</keyword>
<dbReference type="PANTHER" id="PTHR31992">
    <property type="entry name" value="DOF ZINC FINGER PROTEIN DOF1.4-RELATED"/>
    <property type="match status" value="1"/>
</dbReference>
<keyword evidence="7 8" id="KW-0539">Nucleus</keyword>
<dbReference type="PANTHER" id="PTHR31992:SF126">
    <property type="entry name" value="DOF ZINC FINGER PROTEIN DOF4.2-RELATED"/>
    <property type="match status" value="1"/>
</dbReference>
<keyword evidence="6 9" id="KW-0804">Transcription</keyword>
<evidence type="ECO:0000256" key="3">
    <source>
        <dbReference type="ARBA" id="ARBA00022833"/>
    </source>
</evidence>
<evidence type="ECO:0000313" key="12">
    <source>
        <dbReference type="RefSeq" id="XP_010434240.1"/>
    </source>
</evidence>
<evidence type="ECO:0000313" key="11">
    <source>
        <dbReference type="Proteomes" id="UP000694864"/>
    </source>
</evidence>
<dbReference type="InterPro" id="IPR003851">
    <property type="entry name" value="Znf_Dof"/>
</dbReference>
<proteinExistence type="predicted"/>
<dbReference type="PROSITE" id="PS01361">
    <property type="entry name" value="ZF_DOF_1"/>
    <property type="match status" value="1"/>
</dbReference>
<dbReference type="RefSeq" id="XP_010434240.1">
    <property type="nucleotide sequence ID" value="XM_010435938.1"/>
</dbReference>
<evidence type="ECO:0000256" key="8">
    <source>
        <dbReference type="PROSITE-ProRule" id="PRU00071"/>
    </source>
</evidence>
<name>A0ABM0U0Y4_CAMSA</name>
<evidence type="ECO:0000256" key="7">
    <source>
        <dbReference type="ARBA" id="ARBA00023242"/>
    </source>
</evidence>
<keyword evidence="2 8" id="KW-0863">Zinc-finger</keyword>
<organism evidence="11 12">
    <name type="scientific">Camelina sativa</name>
    <name type="common">False flax</name>
    <name type="synonym">Myagrum sativum</name>
    <dbReference type="NCBI Taxonomy" id="90675"/>
    <lineage>
        <taxon>Eukaryota</taxon>
        <taxon>Viridiplantae</taxon>
        <taxon>Streptophyta</taxon>
        <taxon>Embryophyta</taxon>
        <taxon>Tracheophyta</taxon>
        <taxon>Spermatophyta</taxon>
        <taxon>Magnoliopsida</taxon>
        <taxon>eudicotyledons</taxon>
        <taxon>Gunneridae</taxon>
        <taxon>Pentapetalae</taxon>
        <taxon>rosids</taxon>
        <taxon>malvids</taxon>
        <taxon>Brassicales</taxon>
        <taxon>Brassicaceae</taxon>
        <taxon>Camelineae</taxon>
        <taxon>Camelina</taxon>
    </lineage>
</organism>
<evidence type="ECO:0000256" key="1">
    <source>
        <dbReference type="ARBA" id="ARBA00022723"/>
    </source>
</evidence>
<reference evidence="11" key="1">
    <citation type="journal article" date="2014" name="Nat. Commun.">
        <title>The emerging biofuel crop Camelina sativa retains a highly undifferentiated hexaploid genome structure.</title>
        <authorList>
            <person name="Kagale S."/>
            <person name="Koh C."/>
            <person name="Nixon J."/>
            <person name="Bollina V."/>
            <person name="Clarke W.E."/>
            <person name="Tuteja R."/>
            <person name="Spillane C."/>
            <person name="Robinson S.J."/>
            <person name="Links M.G."/>
            <person name="Clarke C."/>
            <person name="Higgins E.E."/>
            <person name="Huebert T."/>
            <person name="Sharpe A.G."/>
            <person name="Parkin I.A."/>
        </authorList>
    </citation>
    <scope>NUCLEOTIDE SEQUENCE [LARGE SCALE GENOMIC DNA]</scope>
    <source>
        <strain evidence="11">cv. DH55</strain>
    </source>
</reference>
<gene>
    <name evidence="12" type="primary">LOC104718229</name>
</gene>
<sequence>MDNLIVFADEDDNQQLNGVKPPPRACARCSSNNTKFCYFNNYRMSQPRYFCKNCRRYWTHGGALRNIPIGGGVRKAKRARIDKSPVSRMVSPDIQQVTPDIQQVNHQPFSYVQENNEFIGSIGASSSSVAAATVGNHFGSLYDIRGGMVPNVPPPSQSFQPNHRLDFQDGSFDHDYYNVGSSTNPFINQSIGGGYVDNYNGYGMEQYKWNQSFNNTLTMNHDASTSGNRGSDMTMMNSDNKNKMIRYNSVIKHPCHLEKHGL</sequence>
<comment type="subcellular location">
    <subcellularLocation>
        <location evidence="8 9">Nucleus</location>
    </subcellularLocation>
</comment>
<dbReference type="Proteomes" id="UP000694864">
    <property type="component" value="Chromosome 10"/>
</dbReference>
<evidence type="ECO:0000259" key="10">
    <source>
        <dbReference type="PROSITE" id="PS50884"/>
    </source>
</evidence>
<protein>
    <recommendedName>
        <fullName evidence="9">Dof zinc finger protein</fullName>
    </recommendedName>
</protein>
<feature type="domain" description="Dof-type" evidence="10">
    <location>
        <begin position="24"/>
        <end position="78"/>
    </location>
</feature>
<evidence type="ECO:0000256" key="2">
    <source>
        <dbReference type="ARBA" id="ARBA00022771"/>
    </source>
</evidence>
<dbReference type="PROSITE" id="PS50884">
    <property type="entry name" value="ZF_DOF_2"/>
    <property type="match status" value="1"/>
</dbReference>
<evidence type="ECO:0000256" key="5">
    <source>
        <dbReference type="ARBA" id="ARBA00023125"/>
    </source>
</evidence>
<keyword evidence="4 9" id="KW-0805">Transcription regulation</keyword>
<keyword evidence="1 9" id="KW-0479">Metal-binding</keyword>
<evidence type="ECO:0000256" key="4">
    <source>
        <dbReference type="ARBA" id="ARBA00023015"/>
    </source>
</evidence>
<dbReference type="InterPro" id="IPR045174">
    <property type="entry name" value="Dof"/>
</dbReference>
<reference evidence="12" key="2">
    <citation type="submission" date="2025-08" db="UniProtKB">
        <authorList>
            <consortium name="RefSeq"/>
        </authorList>
    </citation>
    <scope>IDENTIFICATION</scope>
    <source>
        <tissue evidence="12">Leaf</tissue>
    </source>
</reference>
<keyword evidence="11" id="KW-1185">Reference proteome</keyword>
<dbReference type="Pfam" id="PF02701">
    <property type="entry name" value="Zn_ribbon_Dof"/>
    <property type="match status" value="1"/>
</dbReference>
<evidence type="ECO:0000256" key="6">
    <source>
        <dbReference type="ARBA" id="ARBA00023163"/>
    </source>
</evidence>
<accession>A0ABM0U0Y4</accession>
<evidence type="ECO:0000256" key="9">
    <source>
        <dbReference type="RuleBase" id="RU369094"/>
    </source>
</evidence>
<keyword evidence="3 9" id="KW-0862">Zinc</keyword>